<dbReference type="InterPro" id="IPR036047">
    <property type="entry name" value="F-box-like_dom_sf"/>
</dbReference>
<dbReference type="PROSITE" id="PS50181">
    <property type="entry name" value="FBOX"/>
    <property type="match status" value="1"/>
</dbReference>
<feature type="domain" description="F-box" evidence="1">
    <location>
        <begin position="20"/>
        <end position="66"/>
    </location>
</feature>
<dbReference type="Gene3D" id="1.20.1280.50">
    <property type="match status" value="1"/>
</dbReference>
<protein>
    <recommendedName>
        <fullName evidence="1">F-box domain-containing protein</fullName>
    </recommendedName>
</protein>
<sequence>MRSSVDSVSLFRFMEGDGRMDILGELPSEIGLEILELLGPEDLSRCLAVSKKWRISANKDLLWRRFCRQEEWVDDAGSPKEPPYDQMRGLPRLCFWATLYSRLRSRVRRNWKTNRHKRYIVEPGGQRRDGLYEDAGARVLASTEELLVIGVERPPGIDLYSVLCTPRHVANIPPPLTDAPVISVSVTSRRRIRSLQNRGTQLLPLLKWHGKSKPVPGGWGQALGIHLGQRPFQAFSPELPEAEGAEEWFRTDSPTAYLFSHQFMQTPTTGCRYVVVLQQDLLFFLDRLEADFRFRHFAAADRETHRSVVYPMDVPYLEYALQNSAPIEYFTSIGESIFVELATGVFQLDCRGSRPFQSAGVSFFAGRRLFKDALRFYVLEEDVVTVLEDGRPPRCHRLHPPAHQSTATTFFSNSNLLVVLCKVPPSKRASRSPSHVFAAYDIGSGVKISETSSWKPYGYALHPKRDVLACSTKRYDSTDVLTCLDLRSGGDVLWDLPEPTGRPLARQDLQFVQESLLVSLPRADWEIYTSLRVIDSWTGTVLYTLEIEGKDMLAITDRLIAYMSPDDKVEILTFRL</sequence>
<dbReference type="AlphaFoldDB" id="A0ABD0YJ94"/>
<keyword evidence="3" id="KW-1185">Reference proteome</keyword>
<evidence type="ECO:0000313" key="3">
    <source>
        <dbReference type="Proteomes" id="UP001558652"/>
    </source>
</evidence>
<dbReference type="SUPFAM" id="SSF81383">
    <property type="entry name" value="F-box domain"/>
    <property type="match status" value="1"/>
</dbReference>
<evidence type="ECO:0000259" key="1">
    <source>
        <dbReference type="PROSITE" id="PS50181"/>
    </source>
</evidence>
<dbReference type="EMBL" id="JBFDAA010000020">
    <property type="protein sequence ID" value="KAL1115280.1"/>
    <property type="molecule type" value="Genomic_DNA"/>
</dbReference>
<proteinExistence type="predicted"/>
<accession>A0ABD0YJ94</accession>
<dbReference type="SMART" id="SM00256">
    <property type="entry name" value="FBOX"/>
    <property type="match status" value="1"/>
</dbReference>
<gene>
    <name evidence="2" type="ORF">AAG570_007311</name>
</gene>
<evidence type="ECO:0000313" key="2">
    <source>
        <dbReference type="EMBL" id="KAL1115280.1"/>
    </source>
</evidence>
<dbReference type="Proteomes" id="UP001558652">
    <property type="component" value="Unassembled WGS sequence"/>
</dbReference>
<comment type="caution">
    <text evidence="2">The sequence shown here is derived from an EMBL/GenBank/DDBJ whole genome shotgun (WGS) entry which is preliminary data.</text>
</comment>
<name>A0ABD0YJ94_9HEMI</name>
<organism evidence="2 3">
    <name type="scientific">Ranatra chinensis</name>
    <dbReference type="NCBI Taxonomy" id="642074"/>
    <lineage>
        <taxon>Eukaryota</taxon>
        <taxon>Metazoa</taxon>
        <taxon>Ecdysozoa</taxon>
        <taxon>Arthropoda</taxon>
        <taxon>Hexapoda</taxon>
        <taxon>Insecta</taxon>
        <taxon>Pterygota</taxon>
        <taxon>Neoptera</taxon>
        <taxon>Paraneoptera</taxon>
        <taxon>Hemiptera</taxon>
        <taxon>Heteroptera</taxon>
        <taxon>Panheteroptera</taxon>
        <taxon>Nepomorpha</taxon>
        <taxon>Nepidae</taxon>
        <taxon>Ranatrinae</taxon>
        <taxon>Ranatra</taxon>
    </lineage>
</organism>
<dbReference type="InterPro" id="IPR001810">
    <property type="entry name" value="F-box_dom"/>
</dbReference>
<reference evidence="2 3" key="1">
    <citation type="submission" date="2024-07" db="EMBL/GenBank/DDBJ databases">
        <title>Chromosome-level genome assembly of the water stick insect Ranatra chinensis (Heteroptera: Nepidae).</title>
        <authorList>
            <person name="Liu X."/>
        </authorList>
    </citation>
    <scope>NUCLEOTIDE SEQUENCE [LARGE SCALE GENOMIC DNA]</scope>
    <source>
        <strain evidence="2">Cailab_2021Rc</strain>
        <tissue evidence="2">Muscle</tissue>
    </source>
</reference>
<dbReference type="Pfam" id="PF12937">
    <property type="entry name" value="F-box-like"/>
    <property type="match status" value="1"/>
</dbReference>